<keyword evidence="5" id="KW-1185">Reference proteome</keyword>
<feature type="compositionally biased region" description="Pro residues" evidence="1">
    <location>
        <begin position="331"/>
        <end position="351"/>
    </location>
</feature>
<feature type="region of interest" description="Disordered" evidence="1">
    <location>
        <begin position="539"/>
        <end position="589"/>
    </location>
</feature>
<gene>
    <name evidence="4" type="ORF">CERSUDRAFT_123212</name>
</gene>
<evidence type="ECO:0000259" key="2">
    <source>
        <dbReference type="Pfam" id="PF06159"/>
    </source>
</evidence>
<proteinExistence type="predicted"/>
<protein>
    <recommendedName>
        <fullName evidence="6">DUF974-domain-containing protein</fullName>
    </recommendedName>
</protein>
<dbReference type="EMBL" id="KB445795">
    <property type="protein sequence ID" value="EMD38658.1"/>
    <property type="molecule type" value="Genomic_DNA"/>
</dbReference>
<feature type="compositionally biased region" description="Polar residues" evidence="1">
    <location>
        <begin position="356"/>
        <end position="375"/>
    </location>
</feature>
<feature type="compositionally biased region" description="Polar residues" evidence="1">
    <location>
        <begin position="509"/>
        <end position="519"/>
    </location>
</feature>
<feature type="domain" description="Trafficking protein particle complex subunit 13 middle" evidence="3">
    <location>
        <begin position="189"/>
        <end position="326"/>
    </location>
</feature>
<feature type="domain" description="Trafficking protein particle complex subunit 13 N-terminal" evidence="2">
    <location>
        <begin position="6"/>
        <end position="185"/>
    </location>
</feature>
<accession>M2QNN2</accession>
<feature type="region of interest" description="Disordered" evidence="1">
    <location>
        <begin position="488"/>
        <end position="527"/>
    </location>
</feature>
<sequence>MDGAGHLLSLKVMRVSRPSLASTWEPYYSSSQPFSQRSTASITSLQGKAPLPGHPNTLRDLAHASEMLMLPSSFGTIQIGEVFTSCLSVNNETNAEIDGVHVRVEMQTATSKTVLLEMGGPNSQLAVGASLEKVVSHEIKELGQHVLGCTVSYRLPPGYRPVPGTSSEAVDPGVQTFRKFYKFAVTNPLSVKTKVHVPRAPSALLSRNEREKVFLEVHIQNLTQDGMWLERVRFECSDGWQAQDANRLGLGDADGGESIFTGSMALLQPQDMRQYIYILSPTVPPPFPITHQPGSILPLGRLDISWRSPFGEPGRLLTSMLSRRIPLIQAPPPTQAQAQPPPVPSKQPPSAIPSHLQRSATVTAAVSSRPQSPQLGQRPMSPPVHSNSPPPYRPDSPFRARQATAGSVATQPQSPVPTSPNPAARRADDPEVDLVVRHIPKESLRVESPFKVTFTLTVSAAVPNARGNEARRQRVLSLVIQHVQPARLDNPATAQSPPAATSRELWSPRLTSGFSTPSPYDTPYRGDFHDTLAQRLLHASPRQLREDDTDTDGGGETPAPPSARIGLGSVKLPPPNVQAGASGTAKSAQSRDVVFLGTSTLLLPQFRLHAPATAGVTPGKAAGHGRTASEFSSESETDSDAEAAEAIATRVLASQDFELTYMPLKSGMLTVGGLRALLVEDRLEIDVEHLGQATEEGVQRFNSEAQVLREWDVVAEIWIKA</sequence>
<dbReference type="InterPro" id="IPR055429">
    <property type="entry name" value="TRAPPC13_M"/>
</dbReference>
<organism evidence="4 5">
    <name type="scientific">Ceriporiopsis subvermispora (strain B)</name>
    <name type="common">White-rot fungus</name>
    <name type="synonym">Gelatoporia subvermispora</name>
    <dbReference type="NCBI Taxonomy" id="914234"/>
    <lineage>
        <taxon>Eukaryota</taxon>
        <taxon>Fungi</taxon>
        <taxon>Dikarya</taxon>
        <taxon>Basidiomycota</taxon>
        <taxon>Agaricomycotina</taxon>
        <taxon>Agaricomycetes</taxon>
        <taxon>Polyporales</taxon>
        <taxon>Gelatoporiaceae</taxon>
        <taxon>Gelatoporia</taxon>
    </lineage>
</organism>
<dbReference type="PANTHER" id="PTHR13134">
    <property type="entry name" value="TRAFFICKING PROTEIN PARTICLE COMPLEX SUBUNIT 13"/>
    <property type="match status" value="1"/>
</dbReference>
<dbReference type="GO" id="GO:1990072">
    <property type="term" value="C:TRAPPIII protein complex"/>
    <property type="evidence" value="ECO:0007669"/>
    <property type="project" value="TreeGrafter"/>
</dbReference>
<name>M2QNN2_CERS8</name>
<dbReference type="Pfam" id="PF06159">
    <property type="entry name" value="TRAPPC13_N"/>
    <property type="match status" value="1"/>
</dbReference>
<dbReference type="InterPro" id="IPR055427">
    <property type="entry name" value="TRAPPC13_N"/>
</dbReference>
<feature type="region of interest" description="Disordered" evidence="1">
    <location>
        <begin position="331"/>
        <end position="430"/>
    </location>
</feature>
<feature type="compositionally biased region" description="Low complexity" evidence="1">
    <location>
        <begin position="491"/>
        <end position="502"/>
    </location>
</feature>
<evidence type="ECO:0000256" key="1">
    <source>
        <dbReference type="SAM" id="MobiDB-lite"/>
    </source>
</evidence>
<evidence type="ECO:0000313" key="4">
    <source>
        <dbReference type="EMBL" id="EMD38658.1"/>
    </source>
</evidence>
<evidence type="ECO:0000259" key="3">
    <source>
        <dbReference type="Pfam" id="PF23647"/>
    </source>
</evidence>
<evidence type="ECO:0008006" key="6">
    <source>
        <dbReference type="Google" id="ProtNLM"/>
    </source>
</evidence>
<dbReference type="STRING" id="914234.M2QNN2"/>
<dbReference type="AlphaFoldDB" id="M2QNN2"/>
<feature type="region of interest" description="Disordered" evidence="1">
    <location>
        <begin position="616"/>
        <end position="638"/>
    </location>
</feature>
<feature type="compositionally biased region" description="Polar residues" evidence="1">
    <location>
        <begin position="404"/>
        <end position="413"/>
    </location>
</feature>
<dbReference type="Proteomes" id="UP000016930">
    <property type="component" value="Unassembled WGS sequence"/>
</dbReference>
<feature type="compositionally biased region" description="Polar residues" evidence="1">
    <location>
        <begin position="579"/>
        <end position="589"/>
    </location>
</feature>
<dbReference type="OrthoDB" id="10250284at2759"/>
<dbReference type="InterPro" id="IPR010378">
    <property type="entry name" value="TRAPPC13"/>
</dbReference>
<dbReference type="PANTHER" id="PTHR13134:SF3">
    <property type="entry name" value="TRAFFICKING PROTEIN PARTICLE COMPLEX SUBUNIT 13"/>
    <property type="match status" value="1"/>
</dbReference>
<evidence type="ECO:0000313" key="5">
    <source>
        <dbReference type="Proteomes" id="UP000016930"/>
    </source>
</evidence>
<dbReference type="HOGENOM" id="CLU_390303_0_0_1"/>
<reference evidence="4 5" key="1">
    <citation type="journal article" date="2012" name="Proc. Natl. Acad. Sci. U.S.A.">
        <title>Comparative genomics of Ceriporiopsis subvermispora and Phanerochaete chrysosporium provide insight into selective ligninolysis.</title>
        <authorList>
            <person name="Fernandez-Fueyo E."/>
            <person name="Ruiz-Duenas F.J."/>
            <person name="Ferreira P."/>
            <person name="Floudas D."/>
            <person name="Hibbett D.S."/>
            <person name="Canessa P."/>
            <person name="Larrondo L.F."/>
            <person name="James T.Y."/>
            <person name="Seelenfreund D."/>
            <person name="Lobos S."/>
            <person name="Polanco R."/>
            <person name="Tello M."/>
            <person name="Honda Y."/>
            <person name="Watanabe T."/>
            <person name="Watanabe T."/>
            <person name="Ryu J.S."/>
            <person name="Kubicek C.P."/>
            <person name="Schmoll M."/>
            <person name="Gaskell J."/>
            <person name="Hammel K.E."/>
            <person name="St John F.J."/>
            <person name="Vanden Wymelenberg A."/>
            <person name="Sabat G."/>
            <person name="Splinter BonDurant S."/>
            <person name="Syed K."/>
            <person name="Yadav J.S."/>
            <person name="Doddapaneni H."/>
            <person name="Subramanian V."/>
            <person name="Lavin J.L."/>
            <person name="Oguiza J.A."/>
            <person name="Perez G."/>
            <person name="Pisabarro A.G."/>
            <person name="Ramirez L."/>
            <person name="Santoyo F."/>
            <person name="Master E."/>
            <person name="Coutinho P.M."/>
            <person name="Henrissat B."/>
            <person name="Lombard V."/>
            <person name="Magnuson J.K."/>
            <person name="Kuees U."/>
            <person name="Hori C."/>
            <person name="Igarashi K."/>
            <person name="Samejima M."/>
            <person name="Held B.W."/>
            <person name="Barry K.W."/>
            <person name="LaButti K.M."/>
            <person name="Lapidus A."/>
            <person name="Lindquist E.A."/>
            <person name="Lucas S.M."/>
            <person name="Riley R."/>
            <person name="Salamov A.A."/>
            <person name="Hoffmeister D."/>
            <person name="Schwenk D."/>
            <person name="Hadar Y."/>
            <person name="Yarden O."/>
            <person name="de Vries R.P."/>
            <person name="Wiebenga A."/>
            <person name="Stenlid J."/>
            <person name="Eastwood D."/>
            <person name="Grigoriev I.V."/>
            <person name="Berka R.M."/>
            <person name="Blanchette R.A."/>
            <person name="Kersten P."/>
            <person name="Martinez A.T."/>
            <person name="Vicuna R."/>
            <person name="Cullen D."/>
        </authorList>
    </citation>
    <scope>NUCLEOTIDE SEQUENCE [LARGE SCALE GENOMIC DNA]</scope>
    <source>
        <strain evidence="4 5">B</strain>
    </source>
</reference>
<dbReference type="Pfam" id="PF23647">
    <property type="entry name" value="TRAPPC13_M"/>
    <property type="match status" value="1"/>
</dbReference>